<sequence>MLESETKGNVSERISVLIDHFFKGNKSAFGRQVDLQSGVIAGYLGARANKPSFDALEKILKAIPSVNPDWLLLGEGPMEREEAASPWATDAAWQTIGGRFEHFRELRGLTRSEFAQRAGIKLQTLSAIEKGNAQPSPETLAKVGQAFPGALEFIFTGKASGSYPQPVPAPSHPDIQDVEIEPNFVGEPPVMAGGLPGFRPVSNESPAARVAREEAIQQGLDSDEIEAAVAAAEKGARPLVPSITPKNTRTRQEVEFIGRLVSTPRNLPMPLTVAVDPNGDEAIQLVDSTAKAGYISQHLEPEFIKKLPTLQMPLPEFRNGSFRAFRVEGRSMVPTLHDGSIVVCRYVDRDLEKIKNSYVHVVVNHEGIVVKRVYTNTDAKGTLVLRSDNDEFPDFDIKLRDVQELWVVVAALNFSIPAPRQKPGRQIPSFELDEMRRRVDAMWAEFTQHHHPEE</sequence>
<feature type="domain" description="HTH cro/C1-type" evidence="4">
    <location>
        <begin position="104"/>
        <end position="154"/>
    </location>
</feature>
<dbReference type="EMBL" id="SRLA01000002">
    <property type="protein sequence ID" value="TGE08779.1"/>
    <property type="molecule type" value="Genomic_DNA"/>
</dbReference>
<keyword evidence="3" id="KW-0804">Transcription</keyword>
<organism evidence="5 6">
    <name type="scientific">Hymenobacter fodinae</name>
    <dbReference type="NCBI Taxonomy" id="2510796"/>
    <lineage>
        <taxon>Bacteria</taxon>
        <taxon>Pseudomonadati</taxon>
        <taxon>Bacteroidota</taxon>
        <taxon>Cytophagia</taxon>
        <taxon>Cytophagales</taxon>
        <taxon>Hymenobacteraceae</taxon>
        <taxon>Hymenobacter</taxon>
    </lineage>
</organism>
<dbReference type="InterPro" id="IPR039418">
    <property type="entry name" value="LexA-like"/>
</dbReference>
<keyword evidence="2" id="KW-0238">DNA-binding</keyword>
<dbReference type="Proteomes" id="UP000298337">
    <property type="component" value="Unassembled WGS sequence"/>
</dbReference>
<reference evidence="5 6" key="1">
    <citation type="submission" date="2019-04" db="EMBL/GenBank/DDBJ databases">
        <authorList>
            <person name="Feng G."/>
            <person name="Zhang J."/>
            <person name="Zhu H."/>
        </authorList>
    </citation>
    <scope>NUCLEOTIDE SEQUENCE [LARGE SCALE GENOMIC DNA]</scope>
    <source>
        <strain evidence="5 6">92R-1</strain>
    </source>
</reference>
<keyword evidence="6" id="KW-1185">Reference proteome</keyword>
<evidence type="ECO:0000256" key="2">
    <source>
        <dbReference type="ARBA" id="ARBA00023125"/>
    </source>
</evidence>
<dbReference type="InterPro" id="IPR036286">
    <property type="entry name" value="LexA/Signal_pep-like_sf"/>
</dbReference>
<dbReference type="CDD" id="cd06529">
    <property type="entry name" value="S24_LexA-like"/>
    <property type="match status" value="1"/>
</dbReference>
<dbReference type="SMART" id="SM00530">
    <property type="entry name" value="HTH_XRE"/>
    <property type="match status" value="1"/>
</dbReference>
<dbReference type="PANTHER" id="PTHR40661:SF3">
    <property type="entry name" value="FELS-1 PROPHAGE TRANSCRIPTIONAL REGULATOR"/>
    <property type="match status" value="1"/>
</dbReference>
<name>A0A4Z0P9C2_9BACT</name>
<gene>
    <name evidence="5" type="ORF">EU556_13920</name>
</gene>
<dbReference type="SUPFAM" id="SSF51306">
    <property type="entry name" value="LexA/Signal peptidase"/>
    <property type="match status" value="1"/>
</dbReference>
<dbReference type="InterPro" id="IPR015927">
    <property type="entry name" value="Peptidase_S24_S26A/B/C"/>
</dbReference>
<evidence type="ECO:0000313" key="6">
    <source>
        <dbReference type="Proteomes" id="UP000298337"/>
    </source>
</evidence>
<keyword evidence="1" id="KW-0805">Transcription regulation</keyword>
<protein>
    <submittedName>
        <fullName evidence="5">LexA family transcriptional regulator</fullName>
    </submittedName>
</protein>
<dbReference type="GO" id="GO:0003677">
    <property type="term" value="F:DNA binding"/>
    <property type="evidence" value="ECO:0007669"/>
    <property type="project" value="UniProtKB-KW"/>
</dbReference>
<evidence type="ECO:0000313" key="5">
    <source>
        <dbReference type="EMBL" id="TGE08779.1"/>
    </source>
</evidence>
<accession>A0A4Z0P9C2</accession>
<evidence type="ECO:0000259" key="4">
    <source>
        <dbReference type="PROSITE" id="PS50943"/>
    </source>
</evidence>
<dbReference type="SUPFAM" id="SSF47413">
    <property type="entry name" value="lambda repressor-like DNA-binding domains"/>
    <property type="match status" value="1"/>
</dbReference>
<dbReference type="CDD" id="cd00093">
    <property type="entry name" value="HTH_XRE"/>
    <property type="match status" value="1"/>
</dbReference>
<comment type="caution">
    <text evidence="5">The sequence shown here is derived from an EMBL/GenBank/DDBJ whole genome shotgun (WGS) entry which is preliminary data.</text>
</comment>
<dbReference type="InterPro" id="IPR001387">
    <property type="entry name" value="Cro/C1-type_HTH"/>
</dbReference>
<dbReference type="Gene3D" id="1.10.260.40">
    <property type="entry name" value="lambda repressor-like DNA-binding domains"/>
    <property type="match status" value="1"/>
</dbReference>
<dbReference type="Pfam" id="PF00717">
    <property type="entry name" value="Peptidase_S24"/>
    <property type="match status" value="1"/>
</dbReference>
<dbReference type="PANTHER" id="PTHR40661">
    <property type="match status" value="1"/>
</dbReference>
<dbReference type="AlphaFoldDB" id="A0A4Z0P9C2"/>
<dbReference type="PROSITE" id="PS50943">
    <property type="entry name" value="HTH_CROC1"/>
    <property type="match status" value="1"/>
</dbReference>
<dbReference type="Gene3D" id="2.10.109.10">
    <property type="entry name" value="Umud Fragment, subunit A"/>
    <property type="match status" value="1"/>
</dbReference>
<dbReference type="Pfam" id="PF01381">
    <property type="entry name" value="HTH_3"/>
    <property type="match status" value="1"/>
</dbReference>
<dbReference type="OrthoDB" id="870359at2"/>
<proteinExistence type="predicted"/>
<evidence type="ECO:0000256" key="1">
    <source>
        <dbReference type="ARBA" id="ARBA00023015"/>
    </source>
</evidence>
<dbReference type="InterPro" id="IPR010982">
    <property type="entry name" value="Lambda_DNA-bd_dom_sf"/>
</dbReference>
<evidence type="ECO:0000256" key="3">
    <source>
        <dbReference type="ARBA" id="ARBA00023163"/>
    </source>
</evidence>